<dbReference type="OrthoDB" id="3382047at2"/>
<evidence type="ECO:0000256" key="1">
    <source>
        <dbReference type="ARBA" id="ARBA00022988"/>
    </source>
</evidence>
<dbReference type="InParanoid" id="C8XK20"/>
<dbReference type="InterPro" id="IPR002639">
    <property type="entry name" value="UreF"/>
</dbReference>
<dbReference type="AlphaFoldDB" id="C8XK20"/>
<accession>C8XK20</accession>
<dbReference type="HOGENOM" id="CLU_049215_3_1_11"/>
<dbReference type="RefSeq" id="WP_012814178.1">
    <property type="nucleotide sequence ID" value="NC_013235.1"/>
</dbReference>
<sequence length="218" mass="22461">MLLADARLPTGAHTQSAGLEPAMRQGLSLAQVPAYIRTRLRTVVAVEAGAAVVARHVAVAAPADLADGLRAVDDAWRARTISPALRENAEGLGRGYARLVTGLWPDAPASGALRAVRRPTRTVAIGVAGALAGLTGRQVARLIGYDDAQTVAAAALKLDPLDPLVATGWVVQAASDIDRMAAAVASLTAPGQIPAVAGPLIEQWAQVHAVTGQRLFRA</sequence>
<dbReference type="eggNOG" id="COG0830">
    <property type="taxonomic scope" value="Bacteria"/>
</dbReference>
<evidence type="ECO:0000313" key="4">
    <source>
        <dbReference type="Proteomes" id="UP000002218"/>
    </source>
</evidence>
<dbReference type="Pfam" id="PF01730">
    <property type="entry name" value="UreF"/>
    <property type="match status" value="1"/>
</dbReference>
<evidence type="ECO:0000313" key="3">
    <source>
        <dbReference type="EMBL" id="ACV76703.1"/>
    </source>
</evidence>
<keyword evidence="1" id="KW-0996">Nickel insertion</keyword>
<evidence type="ECO:0000256" key="2">
    <source>
        <dbReference type="ARBA" id="ARBA00023186"/>
    </source>
</evidence>
<dbReference type="EMBL" id="CP001737">
    <property type="protein sequence ID" value="ACV76703.1"/>
    <property type="molecule type" value="Genomic_DNA"/>
</dbReference>
<dbReference type="InterPro" id="IPR038277">
    <property type="entry name" value="UreF_sf"/>
</dbReference>
<dbReference type="GO" id="GO:0016151">
    <property type="term" value="F:nickel cation binding"/>
    <property type="evidence" value="ECO:0007669"/>
    <property type="project" value="InterPro"/>
</dbReference>
<dbReference type="KEGG" id="nml:Namu_0273"/>
<keyword evidence="4" id="KW-1185">Reference proteome</keyword>
<protein>
    <submittedName>
        <fullName evidence="3">Urease accessory protein UreF-like protein</fullName>
    </submittedName>
</protein>
<name>C8XK20_NAKMY</name>
<dbReference type="Proteomes" id="UP000002218">
    <property type="component" value="Chromosome"/>
</dbReference>
<dbReference type="Gene3D" id="1.10.4190.10">
    <property type="entry name" value="Urease accessory protein UreF"/>
    <property type="match status" value="1"/>
</dbReference>
<dbReference type="PANTHER" id="PTHR33620:SF1">
    <property type="entry name" value="UREASE ACCESSORY PROTEIN F"/>
    <property type="match status" value="1"/>
</dbReference>
<reference evidence="3 4" key="2">
    <citation type="journal article" date="2010" name="Stand. Genomic Sci.">
        <title>Complete genome sequence of Nakamurella multipartita type strain (Y-104).</title>
        <authorList>
            <person name="Tice H."/>
            <person name="Mayilraj S."/>
            <person name="Sims D."/>
            <person name="Lapidus A."/>
            <person name="Nolan M."/>
            <person name="Lucas S."/>
            <person name="Glavina Del Rio T."/>
            <person name="Copeland A."/>
            <person name="Cheng J.F."/>
            <person name="Meincke L."/>
            <person name="Bruce D."/>
            <person name="Goodwin L."/>
            <person name="Pitluck S."/>
            <person name="Ivanova N."/>
            <person name="Mavromatis K."/>
            <person name="Ovchinnikova G."/>
            <person name="Pati A."/>
            <person name="Chen A."/>
            <person name="Palaniappan K."/>
            <person name="Land M."/>
            <person name="Hauser L."/>
            <person name="Chang Y.J."/>
            <person name="Jeffries C.D."/>
            <person name="Detter J.C."/>
            <person name="Brettin T."/>
            <person name="Rohde M."/>
            <person name="Goker M."/>
            <person name="Bristow J."/>
            <person name="Eisen J.A."/>
            <person name="Markowitz V."/>
            <person name="Hugenholtz P."/>
            <person name="Kyrpides N.C."/>
            <person name="Klenk H.P."/>
            <person name="Chen F."/>
        </authorList>
    </citation>
    <scope>NUCLEOTIDE SEQUENCE [LARGE SCALE GENOMIC DNA]</scope>
    <source>
        <strain evidence="4">ATCC 700099 / DSM 44233 / CIP 104796 / JCM 9543 / NBRC 105858 / Y-104</strain>
    </source>
</reference>
<dbReference type="STRING" id="479431.Namu_0273"/>
<reference evidence="4" key="1">
    <citation type="submission" date="2009-09" db="EMBL/GenBank/DDBJ databases">
        <title>The complete genome of Nakamurella multipartita DSM 44233.</title>
        <authorList>
            <consortium name="US DOE Joint Genome Institute (JGI-PGF)"/>
            <person name="Lucas S."/>
            <person name="Copeland A."/>
            <person name="Lapidus A."/>
            <person name="Glavina del Rio T."/>
            <person name="Dalin E."/>
            <person name="Tice H."/>
            <person name="Bruce D."/>
            <person name="Goodwin L."/>
            <person name="Pitluck S."/>
            <person name="Kyrpides N."/>
            <person name="Mavromatis K."/>
            <person name="Ivanova N."/>
            <person name="Ovchinnikova G."/>
            <person name="Sims D."/>
            <person name="Meincke L."/>
            <person name="Brettin T."/>
            <person name="Detter J.C."/>
            <person name="Han C."/>
            <person name="Larimer F."/>
            <person name="Land M."/>
            <person name="Hauser L."/>
            <person name="Markowitz V."/>
            <person name="Cheng J.-F."/>
            <person name="Hugenholtz P."/>
            <person name="Woyke T."/>
            <person name="Wu D."/>
            <person name="Klenk H.-P."/>
            <person name="Eisen J.A."/>
        </authorList>
    </citation>
    <scope>NUCLEOTIDE SEQUENCE [LARGE SCALE GENOMIC DNA]</scope>
    <source>
        <strain evidence="4">ATCC 700099 / DSM 44233 / CIP 104796 / JCM 9543 / NBRC 105858 / Y-104</strain>
    </source>
</reference>
<dbReference type="PANTHER" id="PTHR33620">
    <property type="entry name" value="UREASE ACCESSORY PROTEIN F"/>
    <property type="match status" value="1"/>
</dbReference>
<gene>
    <name evidence="3" type="ordered locus">Namu_0273</name>
</gene>
<proteinExistence type="predicted"/>
<organism evidence="3 4">
    <name type="scientific">Nakamurella multipartita (strain ATCC 700099 / DSM 44233 / CIP 104796 / JCM 9543 / NBRC 105858 / Y-104)</name>
    <name type="common">Microsphaera multipartita</name>
    <dbReference type="NCBI Taxonomy" id="479431"/>
    <lineage>
        <taxon>Bacteria</taxon>
        <taxon>Bacillati</taxon>
        <taxon>Actinomycetota</taxon>
        <taxon>Actinomycetes</taxon>
        <taxon>Nakamurellales</taxon>
        <taxon>Nakamurellaceae</taxon>
        <taxon>Nakamurella</taxon>
    </lineage>
</organism>
<keyword evidence="2" id="KW-0143">Chaperone</keyword>